<keyword evidence="3" id="KW-0328">Glycosyltransferase</keyword>
<sequence length="386" mass="41470">MISLLQGITVILLLQLLFAVWNAAQLPKLGSRLKGKTPSKMPHIAAMPVRTVSVLVPARDEAEGIAACLSSVLDCDPSAGWRTEILLLDDRSSDGTGAIAAAAGQGRVRVLPGRELPAGWLGKSHACAQLAEAAGGEWLLFLDADVRLRPGALQAALAAAEQQGSGLITGFPRQITGSWLERLVVPLMGFTVISHLPVMLVRGSQDPRFVAAHGGFMLIRRDSYARCGGHAAIRGELVDDMALARAVKHAGEPVLLADITEHAEMRMYHNAAEVWNGYRKNIYAGLGRRPSLLLGMLLLYMLLYVLPYAAAVYFGLTGQGQGLLWSVSACASGIAVKRTSDSAGRQPLWFCFLIPASILSLSAIAVSSWRGSYSGRGYEWKGRKYR</sequence>
<dbReference type="Gene3D" id="3.90.550.10">
    <property type="entry name" value="Spore Coat Polysaccharide Biosynthesis Protein SpsA, Chain A"/>
    <property type="match status" value="1"/>
</dbReference>
<dbReference type="Pfam" id="PF00535">
    <property type="entry name" value="Glycos_transf_2"/>
    <property type="match status" value="1"/>
</dbReference>
<keyword evidence="1" id="KW-0812">Transmembrane</keyword>
<reference evidence="3" key="1">
    <citation type="submission" date="2022-01" db="EMBL/GenBank/DDBJ databases">
        <authorList>
            <person name="Criscuolo A."/>
        </authorList>
    </citation>
    <scope>NUCLEOTIDE SEQUENCE</scope>
    <source>
        <strain evidence="3">CIP111892</strain>
    </source>
</reference>
<proteinExistence type="predicted"/>
<gene>
    <name evidence="3" type="primary">crtQ</name>
    <name evidence="3" type="ORF">PAECIP111892_03318</name>
</gene>
<name>A0ABN8GRB4_9BACL</name>
<keyword evidence="1" id="KW-1133">Transmembrane helix</keyword>
<evidence type="ECO:0000259" key="2">
    <source>
        <dbReference type="Pfam" id="PF00535"/>
    </source>
</evidence>
<comment type="caution">
    <text evidence="3">The sequence shown here is derived from an EMBL/GenBank/DDBJ whole genome shotgun (WGS) entry which is preliminary data.</text>
</comment>
<dbReference type="GO" id="GO:0016757">
    <property type="term" value="F:glycosyltransferase activity"/>
    <property type="evidence" value="ECO:0007669"/>
    <property type="project" value="UniProtKB-KW"/>
</dbReference>
<evidence type="ECO:0000256" key="1">
    <source>
        <dbReference type="SAM" id="Phobius"/>
    </source>
</evidence>
<dbReference type="RefSeq" id="WP_236334959.1">
    <property type="nucleotide sequence ID" value="NZ_CAKMMG010000004.1"/>
</dbReference>
<organism evidence="3 4">
    <name type="scientific">Paenibacillus auburnensis</name>
    <dbReference type="NCBI Taxonomy" id="2905649"/>
    <lineage>
        <taxon>Bacteria</taxon>
        <taxon>Bacillati</taxon>
        <taxon>Bacillota</taxon>
        <taxon>Bacilli</taxon>
        <taxon>Bacillales</taxon>
        <taxon>Paenibacillaceae</taxon>
        <taxon>Paenibacillus</taxon>
    </lineage>
</organism>
<feature type="transmembrane region" description="Helical" evidence="1">
    <location>
        <begin position="348"/>
        <end position="369"/>
    </location>
</feature>
<dbReference type="InterPro" id="IPR029044">
    <property type="entry name" value="Nucleotide-diphossugar_trans"/>
</dbReference>
<dbReference type="PANTHER" id="PTHR43646:SF3">
    <property type="entry name" value="SLR1566 PROTEIN"/>
    <property type="match status" value="1"/>
</dbReference>
<evidence type="ECO:0000313" key="4">
    <source>
        <dbReference type="Proteomes" id="UP000838324"/>
    </source>
</evidence>
<keyword evidence="4" id="KW-1185">Reference proteome</keyword>
<keyword evidence="3" id="KW-0808">Transferase</keyword>
<feature type="transmembrane region" description="Helical" evidence="1">
    <location>
        <begin position="292"/>
        <end position="314"/>
    </location>
</feature>
<accession>A0ABN8GRB4</accession>
<dbReference type="CDD" id="cd00761">
    <property type="entry name" value="Glyco_tranf_GTA_type"/>
    <property type="match status" value="1"/>
</dbReference>
<dbReference type="SUPFAM" id="SSF53448">
    <property type="entry name" value="Nucleotide-diphospho-sugar transferases"/>
    <property type="match status" value="1"/>
</dbReference>
<dbReference type="Proteomes" id="UP000838324">
    <property type="component" value="Unassembled WGS sequence"/>
</dbReference>
<feature type="domain" description="Glycosyltransferase 2-like" evidence="2">
    <location>
        <begin position="53"/>
        <end position="225"/>
    </location>
</feature>
<dbReference type="PANTHER" id="PTHR43646">
    <property type="entry name" value="GLYCOSYLTRANSFERASE"/>
    <property type="match status" value="1"/>
</dbReference>
<dbReference type="InterPro" id="IPR001173">
    <property type="entry name" value="Glyco_trans_2-like"/>
</dbReference>
<evidence type="ECO:0000313" key="3">
    <source>
        <dbReference type="EMBL" id="CAH1209810.1"/>
    </source>
</evidence>
<dbReference type="EC" id="2.4.1.-" evidence="3"/>
<protein>
    <submittedName>
        <fullName evidence="3">4,4'-diaponeurosporenoate glycosyltransferase</fullName>
        <ecNumber evidence="3">2.4.1.-</ecNumber>
    </submittedName>
</protein>
<keyword evidence="1" id="KW-0472">Membrane</keyword>
<dbReference type="EMBL" id="CAKMMG010000004">
    <property type="protein sequence ID" value="CAH1209810.1"/>
    <property type="molecule type" value="Genomic_DNA"/>
</dbReference>